<reference evidence="1" key="2">
    <citation type="submission" date="2025-09" db="UniProtKB">
        <authorList>
            <consortium name="EnsemblPlants"/>
        </authorList>
    </citation>
    <scope>IDENTIFICATION</scope>
</reference>
<dbReference type="Proteomes" id="UP001732700">
    <property type="component" value="Chromosome 2D"/>
</dbReference>
<organism evidence="1 2">
    <name type="scientific">Avena sativa</name>
    <name type="common">Oat</name>
    <dbReference type="NCBI Taxonomy" id="4498"/>
    <lineage>
        <taxon>Eukaryota</taxon>
        <taxon>Viridiplantae</taxon>
        <taxon>Streptophyta</taxon>
        <taxon>Embryophyta</taxon>
        <taxon>Tracheophyta</taxon>
        <taxon>Spermatophyta</taxon>
        <taxon>Magnoliopsida</taxon>
        <taxon>Liliopsida</taxon>
        <taxon>Poales</taxon>
        <taxon>Poaceae</taxon>
        <taxon>BOP clade</taxon>
        <taxon>Pooideae</taxon>
        <taxon>Poodae</taxon>
        <taxon>Poeae</taxon>
        <taxon>Poeae Chloroplast Group 1 (Aveneae type)</taxon>
        <taxon>Aveninae</taxon>
        <taxon>Avena</taxon>
    </lineage>
</organism>
<evidence type="ECO:0000313" key="1">
    <source>
        <dbReference type="EnsemblPlants" id="AVESA.00010b.r2.2DG0387140.1.CDS"/>
    </source>
</evidence>
<keyword evidence="2" id="KW-1185">Reference proteome</keyword>
<name>A0ACD5V7A7_AVESA</name>
<sequence length="64" mass="7103">MADGLQGRFLQQHSWGWIMSEVSGNGQTKSLKGQIVGLIYATQFLRMPLIALNILIIVVKMVSD</sequence>
<reference evidence="1" key="1">
    <citation type="submission" date="2021-05" db="EMBL/GenBank/DDBJ databases">
        <authorList>
            <person name="Scholz U."/>
            <person name="Mascher M."/>
            <person name="Fiebig A."/>
        </authorList>
    </citation>
    <scope>NUCLEOTIDE SEQUENCE [LARGE SCALE GENOMIC DNA]</scope>
</reference>
<accession>A0ACD5V7A7</accession>
<protein>
    <submittedName>
        <fullName evidence="1">Uncharacterized protein</fullName>
    </submittedName>
</protein>
<evidence type="ECO:0000313" key="2">
    <source>
        <dbReference type="Proteomes" id="UP001732700"/>
    </source>
</evidence>
<proteinExistence type="predicted"/>
<dbReference type="EnsemblPlants" id="AVESA.00010b.r2.2DG0387140.1">
    <property type="protein sequence ID" value="AVESA.00010b.r2.2DG0387140.1.CDS"/>
    <property type="gene ID" value="AVESA.00010b.r2.2DG0387140"/>
</dbReference>